<evidence type="ECO:0000313" key="3">
    <source>
        <dbReference type="Proteomes" id="UP000594638"/>
    </source>
</evidence>
<comment type="caution">
    <text evidence="2">The sequence shown here is derived from an EMBL/GenBank/DDBJ whole genome shotgun (WGS) entry which is preliminary data.</text>
</comment>
<accession>A0A8S0VI31</accession>
<feature type="compositionally biased region" description="Polar residues" evidence="1">
    <location>
        <begin position="9"/>
        <end position="23"/>
    </location>
</feature>
<dbReference type="Proteomes" id="UP000594638">
    <property type="component" value="Unassembled WGS sequence"/>
</dbReference>
<protein>
    <submittedName>
        <fullName evidence="2">Uncharacterized protein</fullName>
    </submittedName>
</protein>
<organism evidence="2 3">
    <name type="scientific">Olea europaea subsp. europaea</name>
    <dbReference type="NCBI Taxonomy" id="158383"/>
    <lineage>
        <taxon>Eukaryota</taxon>
        <taxon>Viridiplantae</taxon>
        <taxon>Streptophyta</taxon>
        <taxon>Embryophyta</taxon>
        <taxon>Tracheophyta</taxon>
        <taxon>Spermatophyta</taxon>
        <taxon>Magnoliopsida</taxon>
        <taxon>eudicotyledons</taxon>
        <taxon>Gunneridae</taxon>
        <taxon>Pentapetalae</taxon>
        <taxon>asterids</taxon>
        <taxon>lamiids</taxon>
        <taxon>Lamiales</taxon>
        <taxon>Oleaceae</taxon>
        <taxon>Oleeae</taxon>
        <taxon>Olea</taxon>
    </lineage>
</organism>
<dbReference type="AlphaFoldDB" id="A0A8S0VI31"/>
<sequence>MWKEKVKNTGASLVKQDTSSTNDAAGDGDPNMVMALAENKADLEDKEEGDGAANIDDSNGFEDMLMKS</sequence>
<evidence type="ECO:0000256" key="1">
    <source>
        <dbReference type="SAM" id="MobiDB-lite"/>
    </source>
</evidence>
<gene>
    <name evidence="2" type="ORF">OLEA9_A011376</name>
</gene>
<evidence type="ECO:0000313" key="2">
    <source>
        <dbReference type="EMBL" id="CAA3030942.1"/>
    </source>
</evidence>
<dbReference type="EMBL" id="CACTIH010009405">
    <property type="protein sequence ID" value="CAA3030942.1"/>
    <property type="molecule type" value="Genomic_DNA"/>
</dbReference>
<keyword evidence="3" id="KW-1185">Reference proteome</keyword>
<reference evidence="2 3" key="1">
    <citation type="submission" date="2019-12" db="EMBL/GenBank/DDBJ databases">
        <authorList>
            <person name="Alioto T."/>
            <person name="Alioto T."/>
            <person name="Gomez Garrido J."/>
        </authorList>
    </citation>
    <scope>NUCLEOTIDE SEQUENCE [LARGE SCALE GENOMIC DNA]</scope>
</reference>
<dbReference type="Gramene" id="OE9A011376T1">
    <property type="protein sequence ID" value="OE9A011376C1"/>
    <property type="gene ID" value="OE9A011376"/>
</dbReference>
<name>A0A8S0VI31_OLEEU</name>
<proteinExistence type="predicted"/>
<feature type="region of interest" description="Disordered" evidence="1">
    <location>
        <begin position="1"/>
        <end position="68"/>
    </location>
</feature>